<dbReference type="CDD" id="cd16926">
    <property type="entry name" value="HATPase_MutL-MLH-PMS-like"/>
    <property type="match status" value="1"/>
</dbReference>
<dbReference type="Gene3D" id="3.30.565.10">
    <property type="entry name" value="Histidine kinase-like ATPase, C-terminal domain"/>
    <property type="match status" value="1"/>
</dbReference>
<dbReference type="PANTHER" id="PTHR10073:SF12">
    <property type="entry name" value="DNA MISMATCH REPAIR PROTEIN MLH1"/>
    <property type="match status" value="1"/>
</dbReference>
<evidence type="ECO:0000313" key="2">
    <source>
        <dbReference type="EMBL" id="KZO89723.1"/>
    </source>
</evidence>
<feature type="non-terminal residue" evidence="2">
    <location>
        <position position="203"/>
    </location>
</feature>
<sequence>MATEPKPIHRLEESLINRIAAGEIIHRPANALKELLENALDAGATQIKITVKDGGLKLLQIVDNGSGIRRADLPLLAARFCTSKLSTFSDLSKLQTYGFRGEALASISHVAHLNVVTKTRDESCAWRASYADGILAPPKPGTSEEPKPCAGNDGTTITVEDLFYNTPLRLRALKSPSDEYARILDVVQRYAIHNPTVLFLCKK</sequence>
<dbReference type="GO" id="GO:0016887">
    <property type="term" value="F:ATP hydrolysis activity"/>
    <property type="evidence" value="ECO:0007669"/>
    <property type="project" value="InterPro"/>
</dbReference>
<dbReference type="NCBIfam" id="TIGR00585">
    <property type="entry name" value="mutl"/>
    <property type="match status" value="1"/>
</dbReference>
<dbReference type="EMBL" id="KV417368">
    <property type="protein sequence ID" value="KZO89723.1"/>
    <property type="molecule type" value="Genomic_DNA"/>
</dbReference>
<keyword evidence="3" id="KW-1185">Reference proteome</keyword>
<dbReference type="GO" id="GO:0032389">
    <property type="term" value="C:MutLalpha complex"/>
    <property type="evidence" value="ECO:0007669"/>
    <property type="project" value="TreeGrafter"/>
</dbReference>
<dbReference type="InterPro" id="IPR036890">
    <property type="entry name" value="HATPase_C_sf"/>
</dbReference>
<evidence type="ECO:0000313" key="3">
    <source>
        <dbReference type="Proteomes" id="UP000076738"/>
    </source>
</evidence>
<protein>
    <submittedName>
        <fullName evidence="2">MutL-like protein 1, colon cancer, nonpolyposis type 2</fullName>
    </submittedName>
</protein>
<dbReference type="FunFam" id="3.30.565.10:FF:000109">
    <property type="entry name" value="Related to MLH1-DNA mismatch repair protein"/>
    <property type="match status" value="1"/>
</dbReference>
<dbReference type="PANTHER" id="PTHR10073">
    <property type="entry name" value="DNA MISMATCH REPAIR PROTEIN MLH, PMS, MUTL"/>
    <property type="match status" value="1"/>
</dbReference>
<evidence type="ECO:0000256" key="1">
    <source>
        <dbReference type="ARBA" id="ARBA00006082"/>
    </source>
</evidence>
<dbReference type="PROSITE" id="PS00058">
    <property type="entry name" value="DNA_MISMATCH_REPAIR_1"/>
    <property type="match status" value="1"/>
</dbReference>
<dbReference type="GO" id="GO:0140664">
    <property type="term" value="F:ATP-dependent DNA damage sensor activity"/>
    <property type="evidence" value="ECO:0007669"/>
    <property type="project" value="InterPro"/>
</dbReference>
<comment type="similarity">
    <text evidence="1">Belongs to the DNA mismatch repair MutL/HexB family.</text>
</comment>
<dbReference type="GO" id="GO:0005524">
    <property type="term" value="F:ATP binding"/>
    <property type="evidence" value="ECO:0007669"/>
    <property type="project" value="InterPro"/>
</dbReference>
<dbReference type="AlphaFoldDB" id="A0A167FPW0"/>
<reference evidence="2 3" key="1">
    <citation type="journal article" date="2016" name="Mol. Biol. Evol.">
        <title>Comparative Genomics of Early-Diverging Mushroom-Forming Fungi Provides Insights into the Origins of Lignocellulose Decay Capabilities.</title>
        <authorList>
            <person name="Nagy L.G."/>
            <person name="Riley R."/>
            <person name="Tritt A."/>
            <person name="Adam C."/>
            <person name="Daum C."/>
            <person name="Floudas D."/>
            <person name="Sun H."/>
            <person name="Yadav J.S."/>
            <person name="Pangilinan J."/>
            <person name="Larsson K.H."/>
            <person name="Matsuura K."/>
            <person name="Barry K."/>
            <person name="Labutti K."/>
            <person name="Kuo R."/>
            <person name="Ohm R.A."/>
            <person name="Bhattacharya S.S."/>
            <person name="Shirouzu T."/>
            <person name="Yoshinaga Y."/>
            <person name="Martin F.M."/>
            <person name="Grigoriev I.V."/>
            <person name="Hibbett D.S."/>
        </authorList>
    </citation>
    <scope>NUCLEOTIDE SEQUENCE [LARGE SCALE GENOMIC DNA]</scope>
    <source>
        <strain evidence="2 3">TUFC12733</strain>
    </source>
</reference>
<dbReference type="Pfam" id="PF13589">
    <property type="entry name" value="HATPase_c_3"/>
    <property type="match status" value="1"/>
</dbReference>
<dbReference type="GO" id="GO:0006298">
    <property type="term" value="P:mismatch repair"/>
    <property type="evidence" value="ECO:0007669"/>
    <property type="project" value="InterPro"/>
</dbReference>
<dbReference type="Proteomes" id="UP000076738">
    <property type="component" value="Unassembled WGS sequence"/>
</dbReference>
<gene>
    <name evidence="2" type="ORF">CALVIDRAFT_569669</name>
</gene>
<dbReference type="GO" id="GO:0030983">
    <property type="term" value="F:mismatched DNA binding"/>
    <property type="evidence" value="ECO:0007669"/>
    <property type="project" value="InterPro"/>
</dbReference>
<dbReference type="InterPro" id="IPR038973">
    <property type="entry name" value="MutL/Mlh/Pms-like"/>
</dbReference>
<dbReference type="SUPFAM" id="SSF55874">
    <property type="entry name" value="ATPase domain of HSP90 chaperone/DNA topoisomerase II/histidine kinase"/>
    <property type="match status" value="1"/>
</dbReference>
<name>A0A167FPW0_CALVF</name>
<dbReference type="InterPro" id="IPR002099">
    <property type="entry name" value="MutL/Mlh/PMS"/>
</dbReference>
<accession>A0A167FPW0</accession>
<dbReference type="OrthoDB" id="10263226at2759"/>
<organism evidence="2 3">
    <name type="scientific">Calocera viscosa (strain TUFC12733)</name>
    <dbReference type="NCBI Taxonomy" id="1330018"/>
    <lineage>
        <taxon>Eukaryota</taxon>
        <taxon>Fungi</taxon>
        <taxon>Dikarya</taxon>
        <taxon>Basidiomycota</taxon>
        <taxon>Agaricomycotina</taxon>
        <taxon>Dacrymycetes</taxon>
        <taxon>Dacrymycetales</taxon>
        <taxon>Dacrymycetaceae</taxon>
        <taxon>Calocera</taxon>
    </lineage>
</organism>
<dbReference type="STRING" id="1330018.A0A167FPW0"/>
<dbReference type="InterPro" id="IPR014762">
    <property type="entry name" value="DNA_mismatch_repair_CS"/>
</dbReference>
<proteinExistence type="inferred from homology"/>